<evidence type="ECO:0000313" key="1">
    <source>
        <dbReference type="EMBL" id="CAD6560224.1"/>
    </source>
</evidence>
<gene>
    <name evidence="1" type="ORF">LMG27952_07075</name>
</gene>
<evidence type="ECO:0000313" key="2">
    <source>
        <dbReference type="Proteomes" id="UP000656319"/>
    </source>
</evidence>
<sequence>MAALMLLGYAAVEVEVEDLDMTALRDAGLAQRVEREPGRQEYSITREGREVLRVLSALSAPEDMVDRLATPDA</sequence>
<reference evidence="1 2" key="1">
    <citation type="submission" date="2020-10" db="EMBL/GenBank/DDBJ databases">
        <authorList>
            <person name="Peeters C."/>
        </authorList>
    </citation>
    <scope>NUCLEOTIDE SEQUENCE [LARGE SCALE GENOMIC DNA]</scope>
    <source>
        <strain evidence="1 2">LMG 27952</strain>
    </source>
</reference>
<keyword evidence="2" id="KW-1185">Reference proteome</keyword>
<proteinExistence type="predicted"/>
<comment type="caution">
    <text evidence="1">The sequence shown here is derived from an EMBL/GenBank/DDBJ whole genome shotgun (WGS) entry which is preliminary data.</text>
</comment>
<dbReference type="EMBL" id="CAJHCQ010000029">
    <property type="protein sequence ID" value="CAD6560224.1"/>
    <property type="molecule type" value="Genomic_DNA"/>
</dbReference>
<accession>A0ABN7IGF7</accession>
<organism evidence="1 2">
    <name type="scientific">Paraburkholderia hiiakae</name>
    <dbReference type="NCBI Taxonomy" id="1081782"/>
    <lineage>
        <taxon>Bacteria</taxon>
        <taxon>Pseudomonadati</taxon>
        <taxon>Pseudomonadota</taxon>
        <taxon>Betaproteobacteria</taxon>
        <taxon>Burkholderiales</taxon>
        <taxon>Burkholderiaceae</taxon>
        <taxon>Paraburkholderia</taxon>
    </lineage>
</organism>
<protein>
    <submittedName>
        <fullName evidence="1">Uncharacterized protein</fullName>
    </submittedName>
</protein>
<dbReference type="Proteomes" id="UP000656319">
    <property type="component" value="Unassembled WGS sequence"/>
</dbReference>
<name>A0ABN7IGF7_9BURK</name>